<evidence type="ECO:0000256" key="1">
    <source>
        <dbReference type="SAM" id="MobiDB-lite"/>
    </source>
</evidence>
<keyword evidence="3" id="KW-1185">Reference proteome</keyword>
<dbReference type="EMBL" id="CAJNJA010022975">
    <property type="protein sequence ID" value="CAE7503366.1"/>
    <property type="molecule type" value="Genomic_DNA"/>
</dbReference>
<name>A0A812T312_9DINO</name>
<accession>A0A812T312</accession>
<feature type="compositionally biased region" description="Basic and acidic residues" evidence="1">
    <location>
        <begin position="155"/>
        <end position="165"/>
    </location>
</feature>
<reference evidence="2" key="1">
    <citation type="submission" date="2021-02" db="EMBL/GenBank/DDBJ databases">
        <authorList>
            <person name="Dougan E. K."/>
            <person name="Rhodes N."/>
            <person name="Thang M."/>
            <person name="Chan C."/>
        </authorList>
    </citation>
    <scope>NUCLEOTIDE SEQUENCE</scope>
</reference>
<evidence type="ECO:0000313" key="3">
    <source>
        <dbReference type="Proteomes" id="UP000601435"/>
    </source>
</evidence>
<proteinExistence type="predicted"/>
<feature type="region of interest" description="Disordered" evidence="1">
    <location>
        <begin position="106"/>
        <end position="165"/>
    </location>
</feature>
<organism evidence="2 3">
    <name type="scientific">Symbiodinium necroappetens</name>
    <dbReference type="NCBI Taxonomy" id="1628268"/>
    <lineage>
        <taxon>Eukaryota</taxon>
        <taxon>Sar</taxon>
        <taxon>Alveolata</taxon>
        <taxon>Dinophyceae</taxon>
        <taxon>Suessiales</taxon>
        <taxon>Symbiodiniaceae</taxon>
        <taxon>Symbiodinium</taxon>
    </lineage>
</organism>
<sequence length="165" mass="17932">MGSWGEMFQTAAAAADSIEEFEEQYGSAPPILIGSDYHSGYPGKKGRGKGRKGGKAKAQWQARSFQNEPKQDQEEAATQSEVLATELAMLRKRVARMEAALEAAGIEIPGSDMSEAEGSQELSEEEEPSMSSDAKEQPPLQAGDTFADACFQAAMEHDRSSRRQR</sequence>
<feature type="region of interest" description="Disordered" evidence="1">
    <location>
        <begin position="26"/>
        <end position="79"/>
    </location>
</feature>
<evidence type="ECO:0000313" key="2">
    <source>
        <dbReference type="EMBL" id="CAE7503366.1"/>
    </source>
</evidence>
<gene>
    <name evidence="2" type="primary">ANKRD50</name>
    <name evidence="2" type="ORF">SNEC2469_LOCUS14342</name>
</gene>
<dbReference type="AlphaFoldDB" id="A0A812T312"/>
<protein>
    <submittedName>
        <fullName evidence="2">ANKRD50 protein</fullName>
    </submittedName>
</protein>
<feature type="compositionally biased region" description="Basic residues" evidence="1">
    <location>
        <begin position="44"/>
        <end position="55"/>
    </location>
</feature>
<dbReference type="Proteomes" id="UP000601435">
    <property type="component" value="Unassembled WGS sequence"/>
</dbReference>
<comment type="caution">
    <text evidence="2">The sequence shown here is derived from an EMBL/GenBank/DDBJ whole genome shotgun (WGS) entry which is preliminary data.</text>
</comment>